<organism evidence="3 4">
    <name type="scientific">Octopus sinensis</name>
    <name type="common">East Asian common octopus</name>
    <dbReference type="NCBI Taxonomy" id="2607531"/>
    <lineage>
        <taxon>Eukaryota</taxon>
        <taxon>Metazoa</taxon>
        <taxon>Spiralia</taxon>
        <taxon>Lophotrochozoa</taxon>
        <taxon>Mollusca</taxon>
        <taxon>Cephalopoda</taxon>
        <taxon>Coleoidea</taxon>
        <taxon>Octopodiformes</taxon>
        <taxon>Octopoda</taxon>
        <taxon>Incirrata</taxon>
        <taxon>Octopodidae</taxon>
        <taxon>Octopus</taxon>
    </lineage>
</organism>
<dbReference type="RefSeq" id="XP_036363111.1">
    <property type="nucleotide sequence ID" value="XM_036507218.1"/>
</dbReference>
<name>A0A6P7SX53_9MOLL</name>
<accession>A0A6P7SX53</accession>
<sequence>MKNEKHVLWFILICGWLLCSLKASKSKKKEIMKLFDFIENEKNSISKQKASCSLNSPSLKSVAHLRLLEPQSENTFLCYLKFLENNPNDGFVWSALGHLYLQKPQPQTTQANFCFKQAVKQSTKNSLSVNEWYYIGPFVIGKMELDGDPLAAYGGIRNVSLYRLKKNNKYLSEIVPNGEVKWKVYRHLGESLIRISPELEWNDLVGSLGSMGITEWQGWIVGEFAINEKEQTVIIQCHGLTTAYVDKIPIVGDVYHRDQLMFSITLTRGIHTLYAKLRAKVNANFKCVFKTVSTSFDILSPTMVPDLVDGYLFSQYLSIPVINFLGNKWLKNIGVSLKSQSYGQPVTLELVDKRNIAPGQILGLIISITSTHKRLTSGCYSTGIDLVLEISTSEGSMESAPINLRCRKLDQSFLFSFIDHDGSVQQGAAIAPITKCVSKLCPVLLTLHGTSVPAQNQADSYKRMVGKDFEFGFDTIWLLAPTRHGAHNWEGPGALTAMTALEKLRILVQSADWIDNKVAADHVIFSGHSMGGHGAWHLATHFPDRALAVVSLAGWIKKEEYGDSNLFFRHDISASHTDPSVKAIMEAAIAENDADRHVSNLKGIPVLARIGENDRTVHPYFVRRMFRLISELKTAINYTELSGKEHWWWDTWSVNDGGAVHDQQLRSFAQKHGVIPEVSKSSGSCSVDKEHCSSSNQYSITASQRPVDGHHTLVTLNPAFGESVHGIRVLQQITPFRTTTIDINQTGDSLQLQTSNVAKFQLVKSLNRAINWTSVNVVVDADFTVPPTSVHTMMNTPDKEHLCRAEGEWSICTENRETSRDYRNYGPARRVAEKPFLIVTGTLGSVVTNQILLQLAVYISNHFWLSSDTSAAIVKDTEVPLEKLKKRNLIIIGGPKENSLTSEFLKKIPINIEDNKIILEKCKFKYSRSGILSLVPNGFDNLALLLMGQSFEGLLDIVSLATPTIPPMCRSPFSNLIPDFVITGPSFPLKGPGGFLCTGFWGNEWEFRADISSCSCHA</sequence>
<dbReference type="SUPFAM" id="SSF53474">
    <property type="entry name" value="alpha/beta-Hydrolases"/>
    <property type="match status" value="1"/>
</dbReference>
<reference evidence="4 5" key="1">
    <citation type="submission" date="2025-08" db="UniProtKB">
        <authorList>
            <consortium name="RefSeq"/>
        </authorList>
    </citation>
    <scope>IDENTIFICATION</scope>
</reference>
<evidence type="ECO:0000256" key="2">
    <source>
        <dbReference type="SAM" id="SignalP"/>
    </source>
</evidence>
<evidence type="ECO:0000313" key="3">
    <source>
        <dbReference type="Proteomes" id="UP000515154"/>
    </source>
</evidence>
<keyword evidence="3" id="KW-1185">Reference proteome</keyword>
<feature type="signal peptide" evidence="2">
    <location>
        <begin position="1"/>
        <end position="23"/>
    </location>
</feature>
<evidence type="ECO:0000313" key="5">
    <source>
        <dbReference type="RefSeq" id="XP_036363111.1"/>
    </source>
</evidence>
<protein>
    <submittedName>
        <fullName evidence="4 5">Uncharacterized secreted protein ARB_06907</fullName>
    </submittedName>
</protein>
<dbReference type="Proteomes" id="UP000515154">
    <property type="component" value="Linkage group LG11"/>
</dbReference>
<dbReference type="RefSeq" id="XP_029642883.1">
    <property type="nucleotide sequence ID" value="XM_029787023.2"/>
</dbReference>
<evidence type="ECO:0000256" key="1">
    <source>
        <dbReference type="ARBA" id="ARBA00022729"/>
    </source>
</evidence>
<keyword evidence="1 2" id="KW-0732">Signal</keyword>
<dbReference type="InterPro" id="IPR029058">
    <property type="entry name" value="AB_hydrolase_fold"/>
</dbReference>
<gene>
    <name evidence="4 5" type="primary">LOC115217355</name>
</gene>
<dbReference type="PANTHER" id="PTHR43037">
    <property type="entry name" value="UNNAMED PRODUCT-RELATED"/>
    <property type="match status" value="1"/>
</dbReference>
<dbReference type="PANTHER" id="PTHR43037:SF4">
    <property type="entry name" value="PEPTIDASE S9 PROLYL OLIGOPEPTIDASE CATALYTIC DOMAIN-CONTAINING PROTEIN"/>
    <property type="match status" value="1"/>
</dbReference>
<dbReference type="KEGG" id="osn:115217355"/>
<dbReference type="Gene3D" id="3.40.50.1820">
    <property type="entry name" value="alpha/beta hydrolase"/>
    <property type="match status" value="1"/>
</dbReference>
<feature type="chain" id="PRO_5045019705" evidence="2">
    <location>
        <begin position="24"/>
        <end position="1018"/>
    </location>
</feature>
<evidence type="ECO:0000313" key="4">
    <source>
        <dbReference type="RefSeq" id="XP_029642883.1"/>
    </source>
</evidence>
<proteinExistence type="predicted"/>
<dbReference type="InterPro" id="IPR050955">
    <property type="entry name" value="Plant_Biomass_Hydrol_Est"/>
</dbReference>
<dbReference type="AlphaFoldDB" id="A0A6P7SX53"/>